<dbReference type="PANTHER" id="PTHR46609:SF6">
    <property type="entry name" value="EXONUCLEASE, PHAGE-TYPE_RECB, C-TERMINAL DOMAIN-CONTAINING PROTEIN-RELATED"/>
    <property type="match status" value="1"/>
</dbReference>
<dbReference type="EMBL" id="SLUL01000013">
    <property type="protein sequence ID" value="TCL47013.1"/>
    <property type="molecule type" value="Genomic_DNA"/>
</dbReference>
<gene>
    <name evidence="3" type="ORF">EDD69_11319</name>
</gene>
<evidence type="ECO:0000313" key="4">
    <source>
        <dbReference type="Proteomes" id="UP000295658"/>
    </source>
</evidence>
<name>A0A4R1QBC9_9BACL</name>
<sequence length="294" mass="34201">MKVLVNTKDLSREQWLEYRRKGIGGSDVGAIVGLDKYKSAFSVYLEKIGALSFDDEESESAYWGKTLEEAIAVEFSKRTRLEVRKRHELLQHDTYDFMIATLDREVICPERGIGILECKTASEYLKDEWVGENIPDGYYLQVQHYLAVTDYSFAYIAALIGGNKFIYKEVLRDDEVIHYLYQLESDFWNNHVLPKIPPPIDGSDSSTQSLNELYMQSTNEAVELSTECMGWIEELEQIKEQIKELALRKQELENNIKYFLREKEIGTYEGAEIVTWKATKKGHRVLKIKNWRVK</sequence>
<reference evidence="3 4" key="1">
    <citation type="submission" date="2019-03" db="EMBL/GenBank/DDBJ databases">
        <title>Genomic Encyclopedia of Type Strains, Phase IV (KMG-IV): sequencing the most valuable type-strain genomes for metagenomic binning, comparative biology and taxonomic classification.</title>
        <authorList>
            <person name="Goeker M."/>
        </authorList>
    </citation>
    <scope>NUCLEOTIDE SEQUENCE [LARGE SCALE GENOMIC DNA]</scope>
    <source>
        <strain evidence="3 4">DSM 24979</strain>
    </source>
</reference>
<dbReference type="GO" id="GO:0004519">
    <property type="term" value="F:endonuclease activity"/>
    <property type="evidence" value="ECO:0007669"/>
    <property type="project" value="UniProtKB-KW"/>
</dbReference>
<dbReference type="InterPro" id="IPR017482">
    <property type="entry name" value="Lambda-type_endonuclease"/>
</dbReference>
<dbReference type="RefSeq" id="WP_165871784.1">
    <property type="nucleotide sequence ID" value="NZ_SLUL01000013.1"/>
</dbReference>
<dbReference type="PANTHER" id="PTHR46609">
    <property type="entry name" value="EXONUCLEASE, PHAGE-TYPE/RECB, C-TERMINAL DOMAIN-CONTAINING PROTEIN"/>
    <property type="match status" value="1"/>
</dbReference>
<dbReference type="InterPro" id="IPR051703">
    <property type="entry name" value="NF-kappa-B_Signaling_Reg"/>
</dbReference>
<dbReference type="Gene3D" id="3.90.320.10">
    <property type="match status" value="1"/>
</dbReference>
<dbReference type="AlphaFoldDB" id="A0A4R1QBC9"/>
<keyword evidence="3" id="KW-0255">Endonuclease</keyword>
<keyword evidence="1" id="KW-0175">Coiled coil</keyword>
<dbReference type="InterPro" id="IPR011604">
    <property type="entry name" value="PDDEXK-like_dom_sf"/>
</dbReference>
<dbReference type="NCBIfam" id="TIGR03033">
    <property type="entry name" value="phage_rel_nuc"/>
    <property type="match status" value="1"/>
</dbReference>
<comment type="caution">
    <text evidence="3">The sequence shown here is derived from an EMBL/GenBank/DDBJ whole genome shotgun (WGS) entry which is preliminary data.</text>
</comment>
<keyword evidence="3" id="KW-0378">Hydrolase</keyword>
<feature type="domain" description="YqaJ viral recombinase" evidence="2">
    <location>
        <begin position="14"/>
        <end position="151"/>
    </location>
</feature>
<organism evidence="3 4">
    <name type="scientific">Thermolongibacillus altinsuensis</name>
    <dbReference type="NCBI Taxonomy" id="575256"/>
    <lineage>
        <taxon>Bacteria</taxon>
        <taxon>Bacillati</taxon>
        <taxon>Bacillota</taxon>
        <taxon>Bacilli</taxon>
        <taxon>Bacillales</taxon>
        <taxon>Anoxybacillaceae</taxon>
        <taxon>Thermolongibacillus</taxon>
    </lineage>
</organism>
<evidence type="ECO:0000259" key="2">
    <source>
        <dbReference type="Pfam" id="PF09588"/>
    </source>
</evidence>
<dbReference type="Pfam" id="PF09588">
    <property type="entry name" value="YqaJ"/>
    <property type="match status" value="1"/>
</dbReference>
<dbReference type="InterPro" id="IPR019080">
    <property type="entry name" value="YqaJ_viral_recombinase"/>
</dbReference>
<feature type="coiled-coil region" evidence="1">
    <location>
        <begin position="221"/>
        <end position="262"/>
    </location>
</feature>
<dbReference type="SUPFAM" id="SSF52980">
    <property type="entry name" value="Restriction endonuclease-like"/>
    <property type="match status" value="1"/>
</dbReference>
<evidence type="ECO:0000313" key="3">
    <source>
        <dbReference type="EMBL" id="TCL47013.1"/>
    </source>
</evidence>
<evidence type="ECO:0000256" key="1">
    <source>
        <dbReference type="SAM" id="Coils"/>
    </source>
</evidence>
<keyword evidence="4" id="KW-1185">Reference proteome</keyword>
<protein>
    <submittedName>
        <fullName evidence="3">Putative phage-type endonuclease</fullName>
    </submittedName>
</protein>
<accession>A0A4R1QBC9</accession>
<dbReference type="Proteomes" id="UP000295658">
    <property type="component" value="Unassembled WGS sequence"/>
</dbReference>
<dbReference type="InterPro" id="IPR011335">
    <property type="entry name" value="Restrct_endonuc-II-like"/>
</dbReference>
<keyword evidence="3" id="KW-0540">Nuclease</keyword>
<proteinExistence type="predicted"/>